<feature type="compositionally biased region" description="Basic and acidic residues" evidence="4">
    <location>
        <begin position="140"/>
        <end position="154"/>
    </location>
</feature>
<feature type="coiled-coil region" evidence="3">
    <location>
        <begin position="342"/>
        <end position="376"/>
    </location>
</feature>
<dbReference type="SMART" id="SM00220">
    <property type="entry name" value="S_TKc"/>
    <property type="match status" value="1"/>
</dbReference>
<proteinExistence type="predicted"/>
<dbReference type="SUPFAM" id="SSF56112">
    <property type="entry name" value="Protein kinase-like (PK-like)"/>
    <property type="match status" value="1"/>
</dbReference>
<feature type="compositionally biased region" description="Basic and acidic residues" evidence="4">
    <location>
        <begin position="190"/>
        <end position="203"/>
    </location>
</feature>
<feature type="region of interest" description="Disordered" evidence="4">
    <location>
        <begin position="140"/>
        <end position="217"/>
    </location>
</feature>
<dbReference type="GO" id="GO:0004674">
    <property type="term" value="F:protein serine/threonine kinase activity"/>
    <property type="evidence" value="ECO:0007669"/>
    <property type="project" value="TreeGrafter"/>
</dbReference>
<dbReference type="PROSITE" id="PS50011">
    <property type="entry name" value="PROTEIN_KINASE_DOM"/>
    <property type="match status" value="1"/>
</dbReference>
<dbReference type="PANTHER" id="PTHR48012">
    <property type="entry name" value="STERILE20-LIKE KINASE, ISOFORM B-RELATED"/>
    <property type="match status" value="1"/>
</dbReference>
<protein>
    <recommendedName>
        <fullName evidence="5">Protein kinase domain-containing protein</fullName>
    </recommendedName>
</protein>
<evidence type="ECO:0000256" key="2">
    <source>
        <dbReference type="ARBA" id="ARBA00022840"/>
    </source>
</evidence>
<dbReference type="GO" id="GO:0005737">
    <property type="term" value="C:cytoplasm"/>
    <property type="evidence" value="ECO:0007669"/>
    <property type="project" value="TreeGrafter"/>
</dbReference>
<keyword evidence="3" id="KW-0175">Coiled coil</keyword>
<feature type="domain" description="Protein kinase" evidence="5">
    <location>
        <begin position="1"/>
        <end position="283"/>
    </location>
</feature>
<dbReference type="InterPro" id="IPR011009">
    <property type="entry name" value="Kinase-like_dom_sf"/>
</dbReference>
<dbReference type="AlphaFoldDB" id="A0A6B2L5D3"/>
<evidence type="ECO:0000259" key="5">
    <source>
        <dbReference type="PROSITE" id="PS50011"/>
    </source>
</evidence>
<dbReference type="InterPro" id="IPR050629">
    <property type="entry name" value="STE20/SPS1-PAK"/>
</dbReference>
<reference evidence="6" key="1">
    <citation type="journal article" date="2020" name="J. Eukaryot. Microbiol.">
        <title>De novo Sequencing, Assembly and Annotation of the Transcriptome for the Free-Living Testate Amoeba Arcella intermedia.</title>
        <authorList>
            <person name="Ribeiro G.M."/>
            <person name="Porfirio-Sousa A.L."/>
            <person name="Maurer-Alcala X.X."/>
            <person name="Katz L.A."/>
            <person name="Lahr D.J.G."/>
        </authorList>
    </citation>
    <scope>NUCLEOTIDE SEQUENCE</scope>
</reference>
<sequence length="383" mass="43471">MREVLNNRKLFSKEKEGSFPGLDEDIIAYVAAQILNAVVFLHKNNISHGAIRSDNILVSKKGHLKLTRYWHRKYYRKLGIVGHYLSDVQGLNGEWIEKVPPIKVTETPVEPQTTTPPVEPAATPNNIEELSSMIDVSVVQEDHPAEKKPTKEEDPPSIIRRRRKTATRRSTRVGANDGDESPVKSPTKAQQEENQKPKEKVDEEKEPDDYWGSPQDKKNTWTLKSDIWALGVTLIELTGTCPPYILQLDNQYSDSMREFIVACTTEDLDSRPTAEALLSYKFITDAPKCSPSLVAGYLSVDKSSEDPSDENKPEEINFTKGNEERIRKFIQSQIERFNQTVVKDLNEENDKLKALVNTLSAQVSKLQTDVTELRKRKNKPTKT</sequence>
<evidence type="ECO:0000256" key="1">
    <source>
        <dbReference type="ARBA" id="ARBA00022741"/>
    </source>
</evidence>
<evidence type="ECO:0000256" key="4">
    <source>
        <dbReference type="SAM" id="MobiDB-lite"/>
    </source>
</evidence>
<dbReference type="EMBL" id="GIBP01003186">
    <property type="protein sequence ID" value="NDV32155.1"/>
    <property type="molecule type" value="Transcribed_RNA"/>
</dbReference>
<organism evidence="6">
    <name type="scientific">Arcella intermedia</name>
    <dbReference type="NCBI Taxonomy" id="1963864"/>
    <lineage>
        <taxon>Eukaryota</taxon>
        <taxon>Amoebozoa</taxon>
        <taxon>Tubulinea</taxon>
        <taxon>Elardia</taxon>
        <taxon>Arcellinida</taxon>
        <taxon>Sphaerothecina</taxon>
        <taxon>Arcellidae</taxon>
        <taxon>Arcella</taxon>
    </lineage>
</organism>
<dbReference type="GO" id="GO:0005524">
    <property type="term" value="F:ATP binding"/>
    <property type="evidence" value="ECO:0007669"/>
    <property type="project" value="UniProtKB-KW"/>
</dbReference>
<evidence type="ECO:0000313" key="6">
    <source>
        <dbReference type="EMBL" id="NDV32155.1"/>
    </source>
</evidence>
<dbReference type="InterPro" id="IPR000719">
    <property type="entry name" value="Prot_kinase_dom"/>
</dbReference>
<dbReference type="Gene3D" id="1.10.510.10">
    <property type="entry name" value="Transferase(Phosphotransferase) domain 1"/>
    <property type="match status" value="2"/>
</dbReference>
<dbReference type="Pfam" id="PF00069">
    <property type="entry name" value="Pkinase"/>
    <property type="match status" value="1"/>
</dbReference>
<name>A0A6B2L5D3_9EUKA</name>
<keyword evidence="2" id="KW-0067">ATP-binding</keyword>
<feature type="compositionally biased region" description="Basic residues" evidence="4">
    <location>
        <begin position="159"/>
        <end position="171"/>
    </location>
</feature>
<evidence type="ECO:0000256" key="3">
    <source>
        <dbReference type="SAM" id="Coils"/>
    </source>
</evidence>
<dbReference type="PANTHER" id="PTHR48012:SF21">
    <property type="entry name" value="PH DOMAIN-CONTAINING PROTEIN"/>
    <property type="match status" value="1"/>
</dbReference>
<keyword evidence="1" id="KW-0547">Nucleotide-binding</keyword>
<accession>A0A6B2L5D3</accession>